<dbReference type="PANTHER" id="PTHR36960:SF1">
    <property type="entry name" value="SI:DKEY-32E6.3"/>
    <property type="match status" value="1"/>
</dbReference>
<organism evidence="1 2">
    <name type="scientific">Protopolystoma xenopodis</name>
    <dbReference type="NCBI Taxonomy" id="117903"/>
    <lineage>
        <taxon>Eukaryota</taxon>
        <taxon>Metazoa</taxon>
        <taxon>Spiralia</taxon>
        <taxon>Lophotrochozoa</taxon>
        <taxon>Platyhelminthes</taxon>
        <taxon>Monogenea</taxon>
        <taxon>Polyopisthocotylea</taxon>
        <taxon>Polystomatidea</taxon>
        <taxon>Polystomatidae</taxon>
        <taxon>Protopolystoma</taxon>
    </lineage>
</organism>
<comment type="caution">
    <text evidence="1">The sequence shown here is derived from an EMBL/GenBank/DDBJ whole genome shotgun (WGS) entry which is preliminary data.</text>
</comment>
<dbReference type="AlphaFoldDB" id="A0A3S5B1E4"/>
<protein>
    <submittedName>
        <fullName evidence="1">Uncharacterized protein</fullName>
    </submittedName>
</protein>
<dbReference type="PANTHER" id="PTHR36960">
    <property type="entry name" value="SI:DKEY-32E6.3"/>
    <property type="match status" value="1"/>
</dbReference>
<evidence type="ECO:0000313" key="2">
    <source>
        <dbReference type="Proteomes" id="UP000784294"/>
    </source>
</evidence>
<dbReference type="OrthoDB" id="417678at2759"/>
<sequence>MFPPVPEERAIPYLGENYNPQDADFFKRPLLPATWQPVNSSPSLRPPYSDAISVYKITELRLVKRPEDRGLLRRRLGTFTENPEGSEYAGLFRYHLELLRWPEPCTAIPGLFVNGKEGRIYHYIVPAFFRLLTWLTGQSEFDYAILIRTYGRDVPHILNAVRLYNEGLHPTELPGRPIPVGSRCWCLDRFDARPGFLYAPGECLPDGRFRPRQESGAEETMTRPRDIYETWCRLEGVHGVVDDFAYWHAHCYHHTAAKPHWIDPGDREHHHILFDDNIRFEADGSNVIDIQRLLPRGDGVVGETDVEADDCVRLTPDQAETWEGIFYVQNDLLAIIRDPDYFIKAIKDCIHKYTKLEPE</sequence>
<dbReference type="Proteomes" id="UP000784294">
    <property type="component" value="Unassembled WGS sequence"/>
</dbReference>
<reference evidence="1" key="1">
    <citation type="submission" date="2018-11" db="EMBL/GenBank/DDBJ databases">
        <authorList>
            <consortium name="Pathogen Informatics"/>
        </authorList>
    </citation>
    <scope>NUCLEOTIDE SEQUENCE</scope>
</reference>
<name>A0A3S5B1E4_9PLAT</name>
<dbReference type="EMBL" id="CAAALY010255578">
    <property type="protein sequence ID" value="VEL37647.1"/>
    <property type="molecule type" value="Genomic_DNA"/>
</dbReference>
<gene>
    <name evidence="1" type="ORF">PXEA_LOCUS31087</name>
</gene>
<keyword evidence="2" id="KW-1185">Reference proteome</keyword>
<proteinExistence type="predicted"/>
<accession>A0A3S5B1E4</accession>
<evidence type="ECO:0000313" key="1">
    <source>
        <dbReference type="EMBL" id="VEL37647.1"/>
    </source>
</evidence>